<sequence>MKRIMHILTMMMTMTLTTTKISTLVRKRITSKKLHQLPLGMTLTFAHMIQDTILRVRTMSKTTSNLLSMKRFCWRKLVTMNFTNHCQDMTASTRRWLIQLRPNIPINELGGGTSNFDLEIGLSFDNKNDLQHAVKVWHVDKHCQYHAMESTTTTWAIKCKFPQYGCMWRLRACFRKKTQLWEITQLDVPHTCINLNIQRGHAQLDANMIAREIKSVVKADHGITIKALLDIIKNKYGHDVGYKRIWDAKRKAIAWAFGDWDESYAQLPRWLAAVRSKSPGTRIEWSQRQWRADEIRTASPRFRRVFFAFEASINAFKFCRPLLQIDATFLYGKYSGKLMIAISVDTNGHILPVAFAIAETESTDSWGWFLRMLRKHVTDREGICVISDRHPGILEAVNTPINCFCPPQGYHRYCLRRLLSNFGTHFKNEPLKVLLCRAVVQHQDRKFIACMERFTYLSSQTPQCLQYINAIPKELWTQAHDRGMRYGWMNSNGVGKYKVQIILRAKLQ</sequence>
<evidence type="ECO:0000259" key="2">
    <source>
        <dbReference type="Pfam" id="PF03108"/>
    </source>
</evidence>
<feature type="domain" description="MULE transposase" evidence="3">
    <location>
        <begin position="323"/>
        <end position="421"/>
    </location>
</feature>
<evidence type="ECO:0008006" key="6">
    <source>
        <dbReference type="Google" id="ProtNLM"/>
    </source>
</evidence>
<evidence type="ECO:0000313" key="5">
    <source>
        <dbReference type="Proteomes" id="UP001420932"/>
    </source>
</evidence>
<evidence type="ECO:0000313" key="4">
    <source>
        <dbReference type="EMBL" id="KAK9087313.1"/>
    </source>
</evidence>
<reference evidence="4 5" key="1">
    <citation type="submission" date="2024-01" db="EMBL/GenBank/DDBJ databases">
        <title>Genome assemblies of Stephania.</title>
        <authorList>
            <person name="Yang L."/>
        </authorList>
    </citation>
    <scope>NUCLEOTIDE SEQUENCE [LARGE SCALE GENOMIC DNA]</scope>
    <source>
        <strain evidence="4">YNDBR</strain>
        <tissue evidence="4">Leaf</tissue>
    </source>
</reference>
<keyword evidence="5" id="KW-1185">Reference proteome</keyword>
<protein>
    <recommendedName>
        <fullName evidence="6">MULE transposase domain-containing protein</fullName>
    </recommendedName>
</protein>
<dbReference type="PANTHER" id="PTHR31973:SF195">
    <property type="entry name" value="MUDR FAMILY TRANSPOSASE"/>
    <property type="match status" value="1"/>
</dbReference>
<accession>A0AAP0HG96</accession>
<dbReference type="PANTHER" id="PTHR31973">
    <property type="entry name" value="POLYPROTEIN, PUTATIVE-RELATED"/>
    <property type="match status" value="1"/>
</dbReference>
<feature type="signal peptide" evidence="1">
    <location>
        <begin position="1"/>
        <end position="19"/>
    </location>
</feature>
<dbReference type="Proteomes" id="UP001420932">
    <property type="component" value="Unassembled WGS sequence"/>
</dbReference>
<name>A0AAP0HG96_9MAGN</name>
<gene>
    <name evidence="4" type="ORF">Syun_029707</name>
</gene>
<dbReference type="Pfam" id="PF03108">
    <property type="entry name" value="DBD_Tnp_Mut"/>
    <property type="match status" value="1"/>
</dbReference>
<keyword evidence="1" id="KW-0732">Signal</keyword>
<evidence type="ECO:0000259" key="3">
    <source>
        <dbReference type="Pfam" id="PF10551"/>
    </source>
</evidence>
<organism evidence="4 5">
    <name type="scientific">Stephania yunnanensis</name>
    <dbReference type="NCBI Taxonomy" id="152371"/>
    <lineage>
        <taxon>Eukaryota</taxon>
        <taxon>Viridiplantae</taxon>
        <taxon>Streptophyta</taxon>
        <taxon>Embryophyta</taxon>
        <taxon>Tracheophyta</taxon>
        <taxon>Spermatophyta</taxon>
        <taxon>Magnoliopsida</taxon>
        <taxon>Ranunculales</taxon>
        <taxon>Menispermaceae</taxon>
        <taxon>Menispermoideae</taxon>
        <taxon>Cissampelideae</taxon>
        <taxon>Stephania</taxon>
    </lineage>
</organism>
<feature type="chain" id="PRO_5042940375" description="MULE transposase domain-containing protein" evidence="1">
    <location>
        <begin position="20"/>
        <end position="508"/>
    </location>
</feature>
<dbReference type="InterPro" id="IPR018289">
    <property type="entry name" value="MULE_transposase_dom"/>
</dbReference>
<feature type="domain" description="Transposase MuDR plant" evidence="2">
    <location>
        <begin position="116"/>
        <end position="183"/>
    </location>
</feature>
<dbReference type="AlphaFoldDB" id="A0AAP0HG96"/>
<proteinExistence type="predicted"/>
<dbReference type="EMBL" id="JBBNAF010000013">
    <property type="protein sequence ID" value="KAK9087313.1"/>
    <property type="molecule type" value="Genomic_DNA"/>
</dbReference>
<dbReference type="Pfam" id="PF10551">
    <property type="entry name" value="MULE"/>
    <property type="match status" value="1"/>
</dbReference>
<comment type="caution">
    <text evidence="4">The sequence shown here is derived from an EMBL/GenBank/DDBJ whole genome shotgun (WGS) entry which is preliminary data.</text>
</comment>
<evidence type="ECO:0000256" key="1">
    <source>
        <dbReference type="SAM" id="SignalP"/>
    </source>
</evidence>
<dbReference type="InterPro" id="IPR004332">
    <property type="entry name" value="Transposase_MuDR"/>
</dbReference>